<keyword evidence="2" id="KW-1003">Cell membrane</keyword>
<dbReference type="EMBL" id="VKKG01000004">
    <property type="protein sequence ID" value="TRY17662.1"/>
    <property type="molecule type" value="Genomic_DNA"/>
</dbReference>
<dbReference type="InterPro" id="IPR003439">
    <property type="entry name" value="ABC_transporter-like_ATP-bd"/>
</dbReference>
<dbReference type="InterPro" id="IPR017871">
    <property type="entry name" value="ABC_transporter-like_CS"/>
</dbReference>
<dbReference type="PANTHER" id="PTHR43790">
    <property type="entry name" value="CARBOHYDRATE TRANSPORT ATP-BINDING PROTEIN MG119-RELATED"/>
    <property type="match status" value="1"/>
</dbReference>
<evidence type="ECO:0000256" key="5">
    <source>
        <dbReference type="ARBA" id="ARBA00022741"/>
    </source>
</evidence>
<evidence type="ECO:0000313" key="10">
    <source>
        <dbReference type="EMBL" id="TRY17662.1"/>
    </source>
</evidence>
<sequence length="505" mass="55486">MTASDNTTPPPRLSVRGISKSFAGVAALREVTFDVLPGEVLSVCGENGAGKSTLMKILSGGYQPDAGTIEMDGVEHHDLTPVQAQELGINIIHQENLLVPTMSVLENMFVGREPTMGGLFIDRRAMRAKLREESEFLGIELNPRRRVEQLSVSEQQFVKILKALVLRPRVLIMDEPTSMFNVEDANRVLNVVRRIAEAGISVIYISHFLGEVQRIADRIVVLRDGQLVSTTDNQHRDVDLGKVTNDMVGRPIEMFYTKVPHEVGEVRLSVEELRLTPMSPPVSFDLRRGEILGIAGMVGSGRTEIVRAIAGADGYATGRIVADGRELRIRNPRDAIDSGIAHITEDRQRLGLALGQSVLENTTVVGLDEVTPGWLMSVPATAARARPLLEQLRTKMAHLRQQVRYLSGGNQQKVVLAKWLLVDSDVFIFDEPTRGIDVNAKTEFYSAMTDLCQQGKSIIMVSSDMPELVSMSDRVLVVRGGAVAAVLEKDDVSEESIISHALEGR</sequence>
<dbReference type="Gene3D" id="3.40.50.300">
    <property type="entry name" value="P-loop containing nucleotide triphosphate hydrolases"/>
    <property type="match status" value="2"/>
</dbReference>
<dbReference type="PANTHER" id="PTHR43790:SF3">
    <property type="entry name" value="D-ALLOSE IMPORT ATP-BINDING PROTEIN ALSA-RELATED"/>
    <property type="match status" value="1"/>
</dbReference>
<dbReference type="Proteomes" id="UP000317638">
    <property type="component" value="Unassembled WGS sequence"/>
</dbReference>
<keyword evidence="8" id="KW-0472">Membrane</keyword>
<dbReference type="OrthoDB" id="3648693at2"/>
<dbReference type="GO" id="GO:0005524">
    <property type="term" value="F:ATP binding"/>
    <property type="evidence" value="ECO:0007669"/>
    <property type="project" value="UniProtKB-KW"/>
</dbReference>
<dbReference type="PROSITE" id="PS50893">
    <property type="entry name" value="ABC_TRANSPORTER_2"/>
    <property type="match status" value="2"/>
</dbReference>
<dbReference type="Pfam" id="PF00005">
    <property type="entry name" value="ABC_tran"/>
    <property type="match status" value="2"/>
</dbReference>
<evidence type="ECO:0000256" key="7">
    <source>
        <dbReference type="ARBA" id="ARBA00022967"/>
    </source>
</evidence>
<dbReference type="RefSeq" id="WP_143938402.1">
    <property type="nucleotide sequence ID" value="NZ_VKKG01000004.1"/>
</dbReference>
<dbReference type="SMART" id="SM00382">
    <property type="entry name" value="AAA"/>
    <property type="match status" value="2"/>
</dbReference>
<comment type="caution">
    <text evidence="10">The sequence shown here is derived from an EMBL/GenBank/DDBJ whole genome shotgun (WGS) entry which is preliminary data.</text>
</comment>
<evidence type="ECO:0000256" key="1">
    <source>
        <dbReference type="ARBA" id="ARBA00022448"/>
    </source>
</evidence>
<accession>A0A553JYX9</accession>
<evidence type="ECO:0000256" key="6">
    <source>
        <dbReference type="ARBA" id="ARBA00022840"/>
    </source>
</evidence>
<evidence type="ECO:0000256" key="3">
    <source>
        <dbReference type="ARBA" id="ARBA00022597"/>
    </source>
</evidence>
<keyword evidence="5" id="KW-0547">Nucleotide-binding</keyword>
<evidence type="ECO:0000313" key="11">
    <source>
        <dbReference type="Proteomes" id="UP000317638"/>
    </source>
</evidence>
<keyword evidence="11" id="KW-1185">Reference proteome</keyword>
<protein>
    <submittedName>
        <fullName evidence="10">Sugar ABC transporter ATP-binding protein</fullName>
    </submittedName>
</protein>
<keyword evidence="7" id="KW-1278">Translocase</keyword>
<dbReference type="GO" id="GO:0016887">
    <property type="term" value="F:ATP hydrolysis activity"/>
    <property type="evidence" value="ECO:0007669"/>
    <property type="project" value="InterPro"/>
</dbReference>
<evidence type="ECO:0000256" key="2">
    <source>
        <dbReference type="ARBA" id="ARBA00022475"/>
    </source>
</evidence>
<feature type="domain" description="ABC transporter" evidence="9">
    <location>
        <begin position="263"/>
        <end position="505"/>
    </location>
</feature>
<dbReference type="AlphaFoldDB" id="A0A553JYX9"/>
<dbReference type="CDD" id="cd03215">
    <property type="entry name" value="ABC_Carb_Monos_II"/>
    <property type="match status" value="1"/>
</dbReference>
<dbReference type="InterPro" id="IPR027417">
    <property type="entry name" value="P-loop_NTPase"/>
</dbReference>
<keyword evidence="1" id="KW-0813">Transport</keyword>
<dbReference type="InterPro" id="IPR003593">
    <property type="entry name" value="AAA+_ATPase"/>
</dbReference>
<dbReference type="PROSITE" id="PS00211">
    <property type="entry name" value="ABC_TRANSPORTER_1"/>
    <property type="match status" value="1"/>
</dbReference>
<keyword evidence="3" id="KW-0762">Sugar transport</keyword>
<gene>
    <name evidence="10" type="ORF">FOJ82_10250</name>
</gene>
<dbReference type="InterPro" id="IPR050107">
    <property type="entry name" value="ABC_carbohydrate_import_ATPase"/>
</dbReference>
<dbReference type="CDD" id="cd03216">
    <property type="entry name" value="ABC_Carb_Monos_I"/>
    <property type="match status" value="1"/>
</dbReference>
<evidence type="ECO:0000256" key="8">
    <source>
        <dbReference type="ARBA" id="ARBA00023136"/>
    </source>
</evidence>
<evidence type="ECO:0000259" key="9">
    <source>
        <dbReference type="PROSITE" id="PS50893"/>
    </source>
</evidence>
<dbReference type="SUPFAM" id="SSF52540">
    <property type="entry name" value="P-loop containing nucleoside triphosphate hydrolases"/>
    <property type="match status" value="2"/>
</dbReference>
<keyword evidence="4" id="KW-0677">Repeat</keyword>
<evidence type="ECO:0000256" key="4">
    <source>
        <dbReference type="ARBA" id="ARBA00022737"/>
    </source>
</evidence>
<keyword evidence="6 10" id="KW-0067">ATP-binding</keyword>
<name>A0A553JYX9_9ACTN</name>
<proteinExistence type="predicted"/>
<reference evidence="10 11" key="1">
    <citation type="submission" date="2019-07" db="EMBL/GenBank/DDBJ databases">
        <authorList>
            <person name="Zhou L.-Y."/>
        </authorList>
    </citation>
    <scope>NUCLEOTIDE SEQUENCE [LARGE SCALE GENOMIC DNA]</scope>
    <source>
        <strain evidence="10 11">YIM 101269</strain>
    </source>
</reference>
<feature type="domain" description="ABC transporter" evidence="9">
    <location>
        <begin position="13"/>
        <end position="249"/>
    </location>
</feature>
<organism evidence="10 11">
    <name type="scientific">Tessaracoccus rhinocerotis</name>
    <dbReference type="NCBI Taxonomy" id="1689449"/>
    <lineage>
        <taxon>Bacteria</taxon>
        <taxon>Bacillati</taxon>
        <taxon>Actinomycetota</taxon>
        <taxon>Actinomycetes</taxon>
        <taxon>Propionibacteriales</taxon>
        <taxon>Propionibacteriaceae</taxon>
        <taxon>Tessaracoccus</taxon>
    </lineage>
</organism>